<dbReference type="Gene3D" id="3.20.20.70">
    <property type="entry name" value="Aldolase class I"/>
    <property type="match status" value="1"/>
</dbReference>
<accession>A0A9N7NRB1</accession>
<dbReference type="EMBL" id="CACSLK010030184">
    <property type="protein sequence ID" value="CAA0837370.1"/>
    <property type="molecule type" value="Genomic_DNA"/>
</dbReference>
<evidence type="ECO:0000256" key="1">
    <source>
        <dbReference type="ARBA" id="ARBA00004761"/>
    </source>
</evidence>
<reference evidence="6" key="1">
    <citation type="submission" date="2019-12" db="EMBL/GenBank/DDBJ databases">
        <authorList>
            <person name="Scholes J."/>
        </authorList>
    </citation>
    <scope>NUCLEOTIDE SEQUENCE</scope>
</reference>
<name>A0A9N7NRB1_STRHE</name>
<evidence type="ECO:0000256" key="5">
    <source>
        <dbReference type="ARBA" id="ARBA00023277"/>
    </source>
</evidence>
<dbReference type="PANTHER" id="PTHR30246:SF1">
    <property type="entry name" value="2-DEHYDRO-3-DEOXY-6-PHOSPHOGALACTONATE ALDOLASE-RELATED"/>
    <property type="match status" value="1"/>
</dbReference>
<evidence type="ECO:0008006" key="8">
    <source>
        <dbReference type="Google" id="ProtNLM"/>
    </source>
</evidence>
<keyword evidence="5" id="KW-0119">Carbohydrate metabolism</keyword>
<protein>
    <recommendedName>
        <fullName evidence="8">2-dehydro-3-deoxy-phosphogluconate aldolase</fullName>
    </recommendedName>
</protein>
<sequence>MARAMVSHWPIITSSTHPFSSTPSPSPRYYSTPLSSHFRCKISQKNSVASCSGNAAAVADRVLVDIKISGIIACLRAKSAEDAVEAARAALRGGISVLEITMSTPGVFEALQVLVREYPSVSIGVGTVLDRADAKNALKIGAKFLMSPAMVKGILDDVSEGQALYIPGATTPTEILYAFNDGAKIVKVYPVSALGGVDYVAALKKPFPHIPLVASQGISLDSVEQYIARGASAVVLSDAIFEKKAMEEQNFFLIQELASVAAFKSTEALIRKARDR</sequence>
<dbReference type="PANTHER" id="PTHR30246">
    <property type="entry name" value="2-KETO-3-DEOXY-6-PHOSPHOGLUCONATE ALDOLASE"/>
    <property type="match status" value="1"/>
</dbReference>
<dbReference type="CDD" id="cd00452">
    <property type="entry name" value="KDPG_aldolase"/>
    <property type="match status" value="1"/>
</dbReference>
<comment type="similarity">
    <text evidence="2">Belongs to the KHG/KDPG aldolase family.</text>
</comment>
<proteinExistence type="inferred from homology"/>
<keyword evidence="7" id="KW-1185">Reference proteome</keyword>
<evidence type="ECO:0000313" key="6">
    <source>
        <dbReference type="EMBL" id="CAA0837370.1"/>
    </source>
</evidence>
<comment type="pathway">
    <text evidence="1">Carbohydrate acid metabolism.</text>
</comment>
<dbReference type="NCBIfam" id="TIGR01182">
    <property type="entry name" value="eda"/>
    <property type="match status" value="1"/>
</dbReference>
<evidence type="ECO:0000256" key="4">
    <source>
        <dbReference type="ARBA" id="ARBA00023239"/>
    </source>
</evidence>
<evidence type="ECO:0000313" key="7">
    <source>
        <dbReference type="Proteomes" id="UP001153555"/>
    </source>
</evidence>
<dbReference type="GO" id="GO:0016829">
    <property type="term" value="F:lyase activity"/>
    <property type="evidence" value="ECO:0007669"/>
    <property type="project" value="UniProtKB-KW"/>
</dbReference>
<dbReference type="InterPro" id="IPR000887">
    <property type="entry name" value="Aldlse_KDPG_KHG"/>
</dbReference>
<dbReference type="Pfam" id="PF01081">
    <property type="entry name" value="Aldolase"/>
    <property type="match status" value="1"/>
</dbReference>
<organism evidence="6 7">
    <name type="scientific">Striga hermonthica</name>
    <name type="common">Purple witchweed</name>
    <name type="synonym">Buchnera hermonthica</name>
    <dbReference type="NCBI Taxonomy" id="68872"/>
    <lineage>
        <taxon>Eukaryota</taxon>
        <taxon>Viridiplantae</taxon>
        <taxon>Streptophyta</taxon>
        <taxon>Embryophyta</taxon>
        <taxon>Tracheophyta</taxon>
        <taxon>Spermatophyta</taxon>
        <taxon>Magnoliopsida</taxon>
        <taxon>eudicotyledons</taxon>
        <taxon>Gunneridae</taxon>
        <taxon>Pentapetalae</taxon>
        <taxon>asterids</taxon>
        <taxon>lamiids</taxon>
        <taxon>Lamiales</taxon>
        <taxon>Orobanchaceae</taxon>
        <taxon>Buchnereae</taxon>
        <taxon>Striga</taxon>
    </lineage>
</organism>
<comment type="subunit">
    <text evidence="3">Homotrimer.</text>
</comment>
<comment type="caution">
    <text evidence="6">The sequence shown here is derived from an EMBL/GenBank/DDBJ whole genome shotgun (WGS) entry which is preliminary data.</text>
</comment>
<dbReference type="OrthoDB" id="1476984at2759"/>
<evidence type="ECO:0000256" key="2">
    <source>
        <dbReference type="ARBA" id="ARBA00006906"/>
    </source>
</evidence>
<evidence type="ECO:0000256" key="3">
    <source>
        <dbReference type="ARBA" id="ARBA00011233"/>
    </source>
</evidence>
<dbReference type="AlphaFoldDB" id="A0A9N7NRB1"/>
<dbReference type="InterPro" id="IPR013785">
    <property type="entry name" value="Aldolase_TIM"/>
</dbReference>
<gene>
    <name evidence="6" type="ORF">SHERM_04345</name>
</gene>
<dbReference type="Proteomes" id="UP001153555">
    <property type="component" value="Unassembled WGS sequence"/>
</dbReference>
<dbReference type="SUPFAM" id="SSF51569">
    <property type="entry name" value="Aldolase"/>
    <property type="match status" value="1"/>
</dbReference>
<keyword evidence="4" id="KW-0456">Lyase</keyword>